<dbReference type="NCBIfam" id="TIGR00044">
    <property type="entry name" value="YggS family pyridoxal phosphate-dependent enzyme"/>
    <property type="match status" value="1"/>
</dbReference>
<comment type="cofactor">
    <cofactor evidence="3">
        <name>pyridoxal 5'-phosphate</name>
        <dbReference type="ChEBI" id="CHEBI:597326"/>
    </cofactor>
</comment>
<dbReference type="PIRSF" id="PIRSF004848">
    <property type="entry name" value="YBL036c_PLPDEIII"/>
    <property type="match status" value="1"/>
</dbReference>
<dbReference type="EMBL" id="QFPN01000008">
    <property type="protein sequence ID" value="PZQ13156.1"/>
    <property type="molecule type" value="Genomic_DNA"/>
</dbReference>
<dbReference type="Gene3D" id="3.20.20.10">
    <property type="entry name" value="Alanine racemase"/>
    <property type="match status" value="1"/>
</dbReference>
<comment type="function">
    <text evidence="2">Pyridoxal 5'-phosphate (PLP)-binding protein, which is involved in PLP homeostasis.</text>
</comment>
<evidence type="ECO:0000313" key="6">
    <source>
        <dbReference type="EMBL" id="PZQ13156.1"/>
    </source>
</evidence>
<dbReference type="AlphaFoldDB" id="A0A2W5K7J6"/>
<feature type="modified residue" description="N6-(pyridoxal phosphate)lysine" evidence="2 3">
    <location>
        <position position="36"/>
    </location>
</feature>
<gene>
    <name evidence="6" type="ORF">DI565_15720</name>
</gene>
<dbReference type="PANTHER" id="PTHR10146">
    <property type="entry name" value="PROLINE SYNTHETASE CO-TRANSCRIBED BACTERIAL HOMOLOG PROTEIN"/>
    <property type="match status" value="1"/>
</dbReference>
<dbReference type="FunFam" id="3.20.20.10:FF:000018">
    <property type="entry name" value="Pyridoxal phosphate homeostasis protein"/>
    <property type="match status" value="1"/>
</dbReference>
<dbReference type="GO" id="GO:0030170">
    <property type="term" value="F:pyridoxal phosphate binding"/>
    <property type="evidence" value="ECO:0007669"/>
    <property type="project" value="UniProtKB-UniRule"/>
</dbReference>
<evidence type="ECO:0000256" key="1">
    <source>
        <dbReference type="ARBA" id="ARBA00022898"/>
    </source>
</evidence>
<reference evidence="6 7" key="1">
    <citation type="submission" date="2017-08" db="EMBL/GenBank/DDBJ databases">
        <title>Infants hospitalized years apart are colonized by the same room-sourced microbial strains.</title>
        <authorList>
            <person name="Brooks B."/>
            <person name="Olm M.R."/>
            <person name="Firek B.A."/>
            <person name="Baker R."/>
            <person name="Thomas B.C."/>
            <person name="Morowitz M.J."/>
            <person name="Banfield J.F."/>
        </authorList>
    </citation>
    <scope>NUCLEOTIDE SEQUENCE [LARGE SCALE GENOMIC DNA]</scope>
    <source>
        <strain evidence="6">S2_005_003_R2_43</strain>
    </source>
</reference>
<evidence type="ECO:0000256" key="2">
    <source>
        <dbReference type="HAMAP-Rule" id="MF_02087"/>
    </source>
</evidence>
<evidence type="ECO:0000256" key="3">
    <source>
        <dbReference type="PIRSR" id="PIRSR004848-1"/>
    </source>
</evidence>
<dbReference type="PANTHER" id="PTHR10146:SF14">
    <property type="entry name" value="PYRIDOXAL PHOSPHATE HOMEOSTASIS PROTEIN"/>
    <property type="match status" value="1"/>
</dbReference>
<dbReference type="Pfam" id="PF01168">
    <property type="entry name" value="Ala_racemase_N"/>
    <property type="match status" value="1"/>
</dbReference>
<feature type="domain" description="Alanine racemase N-terminal" evidence="5">
    <location>
        <begin position="8"/>
        <end position="221"/>
    </location>
</feature>
<evidence type="ECO:0000256" key="4">
    <source>
        <dbReference type="RuleBase" id="RU004514"/>
    </source>
</evidence>
<sequence>MSDAAASLAQVLHDIRRAERTAGRAEGATTLIAVSKTFEARDVEPVLAAGQHVFGENRVQEAQGKWPSLRMLHPGVELHLIGPLQSNKAADAVALFDMVHTVDRPKIARALAAEMKKQGRRLGVFVQVNIGEEEQKAGCAIPETDALVALVRDELGMDLRGLMCVPPADEPPAPFFALLRKLAERNGLTGLSMGMSADFAEAVQFGATHVRVGSAIFGSRPRQE</sequence>
<name>A0A2W5K7J6_ANCNO</name>
<dbReference type="InterPro" id="IPR001608">
    <property type="entry name" value="Ala_racemase_N"/>
</dbReference>
<dbReference type="InterPro" id="IPR029066">
    <property type="entry name" value="PLP-binding_barrel"/>
</dbReference>
<comment type="similarity">
    <text evidence="2 4">Belongs to the pyridoxal phosphate-binding protein YggS/PROSC family.</text>
</comment>
<evidence type="ECO:0000313" key="7">
    <source>
        <dbReference type="Proteomes" id="UP000249577"/>
    </source>
</evidence>
<dbReference type="Proteomes" id="UP000249577">
    <property type="component" value="Unassembled WGS sequence"/>
</dbReference>
<comment type="caution">
    <text evidence="6">The sequence shown here is derived from an EMBL/GenBank/DDBJ whole genome shotgun (WGS) entry which is preliminary data.</text>
</comment>
<keyword evidence="1 2" id="KW-0663">Pyridoxal phosphate</keyword>
<evidence type="ECO:0000259" key="5">
    <source>
        <dbReference type="Pfam" id="PF01168"/>
    </source>
</evidence>
<dbReference type="InterPro" id="IPR011078">
    <property type="entry name" value="PyrdxlP_homeostasis"/>
</dbReference>
<organism evidence="6 7">
    <name type="scientific">Ancylobacter novellus</name>
    <name type="common">Thiobacillus novellus</name>
    <dbReference type="NCBI Taxonomy" id="921"/>
    <lineage>
        <taxon>Bacteria</taxon>
        <taxon>Pseudomonadati</taxon>
        <taxon>Pseudomonadota</taxon>
        <taxon>Alphaproteobacteria</taxon>
        <taxon>Hyphomicrobiales</taxon>
        <taxon>Xanthobacteraceae</taxon>
        <taxon>Ancylobacter</taxon>
    </lineage>
</organism>
<proteinExistence type="inferred from homology"/>
<protein>
    <recommendedName>
        <fullName evidence="2">Pyridoxal phosphate homeostasis protein</fullName>
        <shortName evidence="2">PLP homeostasis protein</shortName>
    </recommendedName>
</protein>
<dbReference type="CDD" id="cd00635">
    <property type="entry name" value="PLPDE_III_YBL036c_like"/>
    <property type="match status" value="1"/>
</dbReference>
<dbReference type="HAMAP" id="MF_02087">
    <property type="entry name" value="PLP_homeostasis"/>
    <property type="match status" value="1"/>
</dbReference>
<dbReference type="SUPFAM" id="SSF51419">
    <property type="entry name" value="PLP-binding barrel"/>
    <property type="match status" value="1"/>
</dbReference>
<accession>A0A2W5K7J6</accession>